<gene>
    <name evidence="1" type="ORF">OG913_06365</name>
</gene>
<organism evidence="1 2">
    <name type="scientific">Microbispora hainanensis</name>
    <dbReference type="NCBI Taxonomy" id="568844"/>
    <lineage>
        <taxon>Bacteria</taxon>
        <taxon>Bacillati</taxon>
        <taxon>Actinomycetota</taxon>
        <taxon>Actinomycetes</taxon>
        <taxon>Streptosporangiales</taxon>
        <taxon>Streptosporangiaceae</taxon>
        <taxon>Microbispora</taxon>
    </lineage>
</organism>
<sequence length="79" mass="8778">MKSETYEYWARENIAKGKAEGIAEGKAEAILTVLSARGIEVSDDFSERIRKCHDFDRLNSRLRAAATVDSSDELLGDIS</sequence>
<accession>A0ABZ1SUE9</accession>
<dbReference type="EMBL" id="CP108085">
    <property type="protein sequence ID" value="WUP76641.1"/>
    <property type="molecule type" value="Genomic_DNA"/>
</dbReference>
<evidence type="ECO:0000313" key="2">
    <source>
        <dbReference type="Proteomes" id="UP001432011"/>
    </source>
</evidence>
<name>A0ABZ1SUE9_9ACTN</name>
<dbReference type="RefSeq" id="WP_328709965.1">
    <property type="nucleotide sequence ID" value="NZ_CP108085.1"/>
</dbReference>
<keyword evidence="2" id="KW-1185">Reference proteome</keyword>
<reference evidence="1" key="1">
    <citation type="submission" date="2022-10" db="EMBL/GenBank/DDBJ databases">
        <title>The complete genomes of actinobacterial strains from the NBC collection.</title>
        <authorList>
            <person name="Joergensen T.S."/>
            <person name="Alvarez Arevalo M."/>
            <person name="Sterndorff E.B."/>
            <person name="Faurdal D."/>
            <person name="Vuksanovic O."/>
            <person name="Mourched A.-S."/>
            <person name="Charusanti P."/>
            <person name="Shaw S."/>
            <person name="Blin K."/>
            <person name="Weber T."/>
        </authorList>
    </citation>
    <scope>NUCLEOTIDE SEQUENCE</scope>
    <source>
        <strain evidence="1">NBC_00254</strain>
    </source>
</reference>
<proteinExistence type="predicted"/>
<evidence type="ECO:0008006" key="3">
    <source>
        <dbReference type="Google" id="ProtNLM"/>
    </source>
</evidence>
<dbReference type="Proteomes" id="UP001432011">
    <property type="component" value="Chromosome"/>
</dbReference>
<evidence type="ECO:0000313" key="1">
    <source>
        <dbReference type="EMBL" id="WUP76641.1"/>
    </source>
</evidence>
<protein>
    <recommendedName>
        <fullName evidence="3">Transposase</fullName>
    </recommendedName>
</protein>